<accession>A0A1G2KTM2</accession>
<feature type="non-terminal residue" evidence="2">
    <location>
        <position position="1"/>
    </location>
</feature>
<organism evidence="2 3">
    <name type="scientific">Candidatus Sungbacteria bacterium RIFCSPHIGHO2_02_FULL_51_29</name>
    <dbReference type="NCBI Taxonomy" id="1802273"/>
    <lineage>
        <taxon>Bacteria</taxon>
        <taxon>Candidatus Sungiibacteriota</taxon>
    </lineage>
</organism>
<evidence type="ECO:0000259" key="1">
    <source>
        <dbReference type="Pfam" id="PF08334"/>
    </source>
</evidence>
<dbReference type="AlphaFoldDB" id="A0A1G2KTM2"/>
<dbReference type="PANTHER" id="PTHR30093">
    <property type="entry name" value="GENERAL SECRETION PATHWAY PROTEIN G"/>
    <property type="match status" value="1"/>
</dbReference>
<protein>
    <recommendedName>
        <fullName evidence="1">Type II secretion system protein GspG C-terminal domain-containing protein</fullName>
    </recommendedName>
</protein>
<proteinExistence type="predicted"/>
<evidence type="ECO:0000313" key="3">
    <source>
        <dbReference type="Proteomes" id="UP000177811"/>
    </source>
</evidence>
<dbReference type="Pfam" id="PF08334">
    <property type="entry name" value="T2SSG"/>
    <property type="match status" value="1"/>
</dbReference>
<dbReference type="Gene3D" id="3.30.700.10">
    <property type="entry name" value="Glycoprotein, Type 4 Pilin"/>
    <property type="match status" value="1"/>
</dbReference>
<dbReference type="InterPro" id="IPR013545">
    <property type="entry name" value="T2SS_protein-GspG_C"/>
</dbReference>
<name>A0A1G2KTM2_9BACT</name>
<comment type="caution">
    <text evidence="2">The sequence shown here is derived from an EMBL/GenBank/DDBJ whole genome shotgun (WGS) entry which is preliminary data.</text>
</comment>
<feature type="domain" description="Type II secretion system protein GspG C-terminal" evidence="1">
    <location>
        <begin position="21"/>
        <end position="121"/>
    </location>
</feature>
<dbReference type="InterPro" id="IPR045584">
    <property type="entry name" value="Pilin-like"/>
</dbReference>
<sequence length="146" mass="16148">LLVVIAIIGILATIVLAAISRARERARIIKATAEVKTLYQALIHYNIDTNTWPSCGVGSSNFEDMSTDPEIGWNNSWKVGYIDREITNDPWGTPYYYDGCPTIGFECTPGSSSVCSAGPDRGYESFNEADMTANDDDICRYFEPQC</sequence>
<dbReference type="Proteomes" id="UP000177811">
    <property type="component" value="Unassembled WGS sequence"/>
</dbReference>
<gene>
    <name evidence="2" type="ORF">A3C16_01790</name>
</gene>
<dbReference type="EMBL" id="MHQL01000027">
    <property type="protein sequence ID" value="OHA02815.1"/>
    <property type="molecule type" value="Genomic_DNA"/>
</dbReference>
<evidence type="ECO:0000313" key="2">
    <source>
        <dbReference type="EMBL" id="OHA02815.1"/>
    </source>
</evidence>
<reference evidence="2 3" key="1">
    <citation type="journal article" date="2016" name="Nat. Commun.">
        <title>Thousands of microbial genomes shed light on interconnected biogeochemical processes in an aquifer system.</title>
        <authorList>
            <person name="Anantharaman K."/>
            <person name="Brown C.T."/>
            <person name="Hug L.A."/>
            <person name="Sharon I."/>
            <person name="Castelle C.J."/>
            <person name="Probst A.J."/>
            <person name="Thomas B.C."/>
            <person name="Singh A."/>
            <person name="Wilkins M.J."/>
            <person name="Karaoz U."/>
            <person name="Brodie E.L."/>
            <person name="Williams K.H."/>
            <person name="Hubbard S.S."/>
            <person name="Banfield J.F."/>
        </authorList>
    </citation>
    <scope>NUCLEOTIDE SEQUENCE [LARGE SCALE GENOMIC DNA]</scope>
</reference>
<dbReference type="SUPFAM" id="SSF54523">
    <property type="entry name" value="Pili subunits"/>
    <property type="match status" value="1"/>
</dbReference>